<keyword evidence="8" id="KW-0963">Cytoplasm</keyword>
<dbReference type="InterPro" id="IPR018052">
    <property type="entry name" value="Ald1_epimerase_CS"/>
</dbReference>
<accession>A0A7R8Z096</accession>
<comment type="subcellular location">
    <subcellularLocation>
        <location evidence="3">Cytoplasm</location>
    </subcellularLocation>
</comment>
<dbReference type="Proteomes" id="UP000594454">
    <property type="component" value="Chromosome 5"/>
</dbReference>
<evidence type="ECO:0000256" key="7">
    <source>
        <dbReference type="ARBA" id="ARBA00011245"/>
    </source>
</evidence>
<keyword evidence="18" id="KW-1185">Reference proteome</keyword>
<comment type="similarity">
    <text evidence="6 13">Belongs to the aldose epimerase family.</text>
</comment>
<evidence type="ECO:0000256" key="9">
    <source>
        <dbReference type="ARBA" id="ARBA00022553"/>
    </source>
</evidence>
<dbReference type="SUPFAM" id="SSF74650">
    <property type="entry name" value="Galactose mutarotase-like"/>
    <property type="match status" value="1"/>
</dbReference>
<comment type="function">
    <text evidence="12">Mutarotase that catalyzes the interconversion of beta-D-galactose and alpha-D-galactose during galactose metabolism. Beta-D-galactose is metabolized in the liver into glucose 1-phosphate, the primary metabolic fuel, by the action of four enzymes that constitute the Leloir pathway: GALM, GALK1 (galactokinase), GALT (galactose-1-phosphate uridylyltransferase) and GALE (UDP-galactose-4'-epimerase). Involved in the maintenance of the equilibrium between the beta- and alpha-anomers of galactose, therefore ensuring a sufficient supply of the alpha-anomer for GALK1. Also active on D-glucose although shows a preference for galactose over glucose.</text>
</comment>
<sequence length="372" mass="41091">MTVKITEDIFGEYLDPFTQIKDKVRRFTFSNDSTKTTVQVITLGATITSIKVPDTCNVIGDIVLGFDTVQGYEGSDNPYFGCAVGRVCNRIANGSFILNGQRIQVSRNLANKHTLHGGFLGFNKANWSANVEDDRVIMTHINKDGQEGFPGQVTATVVFKLTKDNSFHVNFEATTDKLTVVNLTNHSYFNLAGHDAGSAAIYEHLVKIKADKYTITDEDSIPTGELGNVENTPFDLRTLDVLGPRMQKTPTGGFDDNFCVNLDWNKTTIIAKVCHPKSGRFMEIATNQPGVQLYTSNGMPDPSKNEAPIVGKGGTKYWKHGALCLETQKYPDAVNHENFPSIILNPGENYTHEVIYKFGTSRSDEGTCSKRK</sequence>
<dbReference type="EMBL" id="LR899013">
    <property type="protein sequence ID" value="CAD7091311.1"/>
    <property type="molecule type" value="Genomic_DNA"/>
</dbReference>
<evidence type="ECO:0000256" key="11">
    <source>
        <dbReference type="ARBA" id="ARBA00023277"/>
    </source>
</evidence>
<evidence type="ECO:0000256" key="12">
    <source>
        <dbReference type="ARBA" id="ARBA00045743"/>
    </source>
</evidence>
<dbReference type="GO" id="GO:0004034">
    <property type="term" value="F:aldose 1-epimerase activity"/>
    <property type="evidence" value="ECO:0007669"/>
    <property type="project" value="UniProtKB-EC"/>
</dbReference>
<keyword evidence="9" id="KW-0597">Phosphoprotein</keyword>
<dbReference type="InterPro" id="IPR047215">
    <property type="entry name" value="Galactose_mutarotase-like"/>
</dbReference>
<protein>
    <recommendedName>
        <fullName evidence="13">Aldose 1-epimerase</fullName>
        <ecNumber evidence="13">5.1.3.3</ecNumber>
    </recommendedName>
</protein>
<dbReference type="GO" id="GO:0030246">
    <property type="term" value="F:carbohydrate binding"/>
    <property type="evidence" value="ECO:0007669"/>
    <property type="project" value="InterPro"/>
</dbReference>
<dbReference type="AlphaFoldDB" id="A0A7R8Z096"/>
<dbReference type="EC" id="5.1.3.3" evidence="13"/>
<dbReference type="OMA" id="IYHHISR"/>
<evidence type="ECO:0000256" key="3">
    <source>
        <dbReference type="ARBA" id="ARBA00004496"/>
    </source>
</evidence>
<dbReference type="GO" id="GO:0033499">
    <property type="term" value="P:galactose catabolic process via UDP-galactose, Leloir pathway"/>
    <property type="evidence" value="ECO:0007669"/>
    <property type="project" value="TreeGrafter"/>
</dbReference>
<dbReference type="InParanoid" id="A0A7R8Z096"/>
<comment type="pathway">
    <text evidence="4">Carbohydrate metabolism; galactose metabolism.</text>
</comment>
<keyword evidence="10 13" id="KW-0413">Isomerase</keyword>
<dbReference type="PIRSF" id="PIRSF005096">
    <property type="entry name" value="GALM"/>
    <property type="match status" value="1"/>
</dbReference>
<feature type="binding site" evidence="16">
    <location>
        <begin position="186"/>
        <end position="188"/>
    </location>
    <ligand>
        <name>beta-D-galactose</name>
        <dbReference type="ChEBI" id="CHEBI:27667"/>
    </ligand>
</feature>
<evidence type="ECO:0000256" key="6">
    <source>
        <dbReference type="ARBA" id="ARBA00006206"/>
    </source>
</evidence>
<dbReference type="GO" id="GO:0005737">
    <property type="term" value="C:cytoplasm"/>
    <property type="evidence" value="ECO:0007669"/>
    <property type="project" value="UniProtKB-SubCell"/>
</dbReference>
<evidence type="ECO:0000256" key="16">
    <source>
        <dbReference type="PIRSR" id="PIRSR005096-3"/>
    </source>
</evidence>
<keyword evidence="11 13" id="KW-0119">Carbohydrate metabolism</keyword>
<gene>
    <name evidence="17" type="ORF">HERILL_LOCUS13733</name>
</gene>
<dbReference type="CDD" id="cd09019">
    <property type="entry name" value="galactose_mutarotase_like"/>
    <property type="match status" value="1"/>
</dbReference>
<organism evidence="17 18">
    <name type="scientific">Hermetia illucens</name>
    <name type="common">Black soldier fly</name>
    <dbReference type="NCBI Taxonomy" id="343691"/>
    <lineage>
        <taxon>Eukaryota</taxon>
        <taxon>Metazoa</taxon>
        <taxon>Ecdysozoa</taxon>
        <taxon>Arthropoda</taxon>
        <taxon>Hexapoda</taxon>
        <taxon>Insecta</taxon>
        <taxon>Pterygota</taxon>
        <taxon>Neoptera</taxon>
        <taxon>Endopterygota</taxon>
        <taxon>Diptera</taxon>
        <taxon>Brachycera</taxon>
        <taxon>Stratiomyomorpha</taxon>
        <taxon>Stratiomyidae</taxon>
        <taxon>Hermetiinae</taxon>
        <taxon>Hermetia</taxon>
    </lineage>
</organism>
<evidence type="ECO:0000256" key="4">
    <source>
        <dbReference type="ARBA" id="ARBA00004947"/>
    </source>
</evidence>
<evidence type="ECO:0000256" key="14">
    <source>
        <dbReference type="PIRSR" id="PIRSR005096-1"/>
    </source>
</evidence>
<evidence type="ECO:0000256" key="8">
    <source>
        <dbReference type="ARBA" id="ARBA00022490"/>
    </source>
</evidence>
<dbReference type="FunCoup" id="A0A7R8Z096">
    <property type="interactions" value="243"/>
</dbReference>
<dbReference type="InterPro" id="IPR008183">
    <property type="entry name" value="Aldose_1/G6P_1-epimerase"/>
</dbReference>
<dbReference type="InterPro" id="IPR014718">
    <property type="entry name" value="GH-type_carb-bd"/>
</dbReference>
<feature type="binding site" evidence="15">
    <location>
        <position position="255"/>
    </location>
    <ligand>
        <name>beta-D-galactose</name>
        <dbReference type="ChEBI" id="CHEBI:27667"/>
    </ligand>
</feature>
<evidence type="ECO:0000256" key="5">
    <source>
        <dbReference type="ARBA" id="ARBA00005028"/>
    </source>
</evidence>
<dbReference type="UniPathway" id="UPA00242"/>
<proteinExistence type="inferred from homology"/>
<dbReference type="Gene3D" id="2.70.98.10">
    <property type="match status" value="1"/>
</dbReference>
<comment type="catalytic activity">
    <reaction evidence="2">
        <text>alpha-D-galactose = beta-D-galactose</text>
        <dbReference type="Rhea" id="RHEA:28675"/>
        <dbReference type="ChEBI" id="CHEBI:27667"/>
        <dbReference type="ChEBI" id="CHEBI:28061"/>
        <dbReference type="EC" id="5.1.3.3"/>
    </reaction>
    <physiologicalReaction direction="right-to-left" evidence="2">
        <dbReference type="Rhea" id="RHEA:28677"/>
    </physiologicalReaction>
</comment>
<dbReference type="PANTHER" id="PTHR10091">
    <property type="entry name" value="ALDOSE-1-EPIMERASE"/>
    <property type="match status" value="1"/>
</dbReference>
<comment type="subunit">
    <text evidence="7">Monomer.</text>
</comment>
<dbReference type="NCBIfam" id="NF008277">
    <property type="entry name" value="PRK11055.1"/>
    <property type="match status" value="1"/>
</dbReference>
<dbReference type="InterPro" id="IPR015443">
    <property type="entry name" value="Aldose_1-epimerase"/>
</dbReference>
<evidence type="ECO:0000256" key="2">
    <source>
        <dbReference type="ARBA" id="ARBA00001712"/>
    </source>
</evidence>
<evidence type="ECO:0000256" key="13">
    <source>
        <dbReference type="PIRNR" id="PIRNR005096"/>
    </source>
</evidence>
<evidence type="ECO:0000256" key="15">
    <source>
        <dbReference type="PIRSR" id="PIRSR005096-2"/>
    </source>
</evidence>
<reference evidence="17 18" key="1">
    <citation type="submission" date="2020-11" db="EMBL/GenBank/DDBJ databases">
        <authorList>
            <person name="Wallbank WR R."/>
            <person name="Pardo Diaz C."/>
            <person name="Kozak K."/>
            <person name="Martin S."/>
            <person name="Jiggins C."/>
            <person name="Moest M."/>
            <person name="Warren A I."/>
            <person name="Generalovic N T."/>
            <person name="Byers J.R.P. K."/>
            <person name="Montejo-Kovacevich G."/>
            <person name="Yen C E."/>
        </authorList>
    </citation>
    <scope>NUCLEOTIDE SEQUENCE [LARGE SCALE GENOMIC DNA]</scope>
</reference>
<comment type="catalytic activity">
    <reaction evidence="1 13">
        <text>alpha-D-glucose = beta-D-glucose</text>
        <dbReference type="Rhea" id="RHEA:10264"/>
        <dbReference type="ChEBI" id="CHEBI:15903"/>
        <dbReference type="ChEBI" id="CHEBI:17925"/>
        <dbReference type="EC" id="5.1.3.3"/>
    </reaction>
</comment>
<name>A0A7R8Z096_HERIL</name>
<dbReference type="UniPathway" id="UPA00214"/>
<dbReference type="InterPro" id="IPR011013">
    <property type="entry name" value="Gal_mutarotase_sf_dom"/>
</dbReference>
<evidence type="ECO:0000256" key="1">
    <source>
        <dbReference type="ARBA" id="ARBA00001614"/>
    </source>
</evidence>
<feature type="active site" description="Proton acceptor" evidence="14">
    <location>
        <position position="326"/>
    </location>
</feature>
<dbReference type="Pfam" id="PF01263">
    <property type="entry name" value="Aldose_epim"/>
    <property type="match status" value="1"/>
</dbReference>
<feature type="binding site" evidence="16">
    <location>
        <begin position="89"/>
        <end position="90"/>
    </location>
    <ligand>
        <name>beta-D-galactose</name>
        <dbReference type="ChEBI" id="CHEBI:27667"/>
    </ligand>
</feature>
<feature type="active site" description="Proton donor" evidence="14">
    <location>
        <position position="186"/>
    </location>
</feature>
<dbReference type="GO" id="GO:0006006">
    <property type="term" value="P:glucose metabolic process"/>
    <property type="evidence" value="ECO:0007669"/>
    <property type="project" value="TreeGrafter"/>
</dbReference>
<comment type="pathway">
    <text evidence="5 13">Carbohydrate metabolism; hexose metabolism.</text>
</comment>
<dbReference type="FunFam" id="2.70.98.10:FF:000003">
    <property type="entry name" value="Aldose 1-epimerase"/>
    <property type="match status" value="1"/>
</dbReference>
<dbReference type="PROSITE" id="PS00545">
    <property type="entry name" value="ALDOSE_1_EPIMERASE"/>
    <property type="match status" value="1"/>
</dbReference>
<evidence type="ECO:0000256" key="10">
    <source>
        <dbReference type="ARBA" id="ARBA00023235"/>
    </source>
</evidence>
<evidence type="ECO:0000313" key="17">
    <source>
        <dbReference type="EMBL" id="CAD7091311.1"/>
    </source>
</evidence>
<dbReference type="PANTHER" id="PTHR10091:SF0">
    <property type="entry name" value="GALACTOSE MUTAROTASE"/>
    <property type="match status" value="1"/>
</dbReference>
<dbReference type="OrthoDB" id="274691at2759"/>
<evidence type="ECO:0000313" key="18">
    <source>
        <dbReference type="Proteomes" id="UP000594454"/>
    </source>
</evidence>